<protein>
    <submittedName>
        <fullName evidence="2">DUF554 domain-containing protein</fullName>
    </submittedName>
</protein>
<dbReference type="RefSeq" id="WP_204720311.1">
    <property type="nucleotide sequence ID" value="NZ_JACSNR010000004.1"/>
</dbReference>
<feature type="transmembrane region" description="Helical" evidence="1">
    <location>
        <begin position="148"/>
        <end position="170"/>
    </location>
</feature>
<organism evidence="2 3">
    <name type="scientific">Hydrogenoanaerobacterium saccharovorans</name>
    <dbReference type="NCBI Taxonomy" id="474960"/>
    <lineage>
        <taxon>Bacteria</taxon>
        <taxon>Bacillati</taxon>
        <taxon>Bacillota</taxon>
        <taxon>Clostridia</taxon>
        <taxon>Eubacteriales</taxon>
        <taxon>Oscillospiraceae</taxon>
        <taxon>Hydrogenoanaerobacterium</taxon>
    </lineage>
</organism>
<accession>A0ABS2GKN7</accession>
<name>A0ABS2GKN7_9FIRM</name>
<keyword evidence="1" id="KW-0812">Transmembrane</keyword>
<dbReference type="PANTHER" id="PTHR36111:SF2">
    <property type="entry name" value="INNER MEMBRANE PROTEIN"/>
    <property type="match status" value="1"/>
</dbReference>
<gene>
    <name evidence="2" type="ORF">H9X81_05000</name>
</gene>
<keyword evidence="3" id="KW-1185">Reference proteome</keyword>
<feature type="transmembrane region" description="Helical" evidence="1">
    <location>
        <begin position="68"/>
        <end position="86"/>
    </location>
</feature>
<evidence type="ECO:0000313" key="2">
    <source>
        <dbReference type="EMBL" id="MBM6923050.1"/>
    </source>
</evidence>
<proteinExistence type="predicted"/>
<evidence type="ECO:0000313" key="3">
    <source>
        <dbReference type="Proteomes" id="UP000724149"/>
    </source>
</evidence>
<feature type="transmembrane region" description="Helical" evidence="1">
    <location>
        <begin position="106"/>
        <end position="128"/>
    </location>
</feature>
<dbReference type="Pfam" id="PF04474">
    <property type="entry name" value="DUF554"/>
    <property type="match status" value="1"/>
</dbReference>
<reference evidence="2 3" key="1">
    <citation type="journal article" date="2021" name="Sci. Rep.">
        <title>The distribution of antibiotic resistance genes in chicken gut microbiota commensals.</title>
        <authorList>
            <person name="Juricova H."/>
            <person name="Matiasovicova J."/>
            <person name="Kubasova T."/>
            <person name="Cejkova D."/>
            <person name="Rychlik I."/>
        </authorList>
    </citation>
    <scope>NUCLEOTIDE SEQUENCE [LARGE SCALE GENOMIC DNA]</scope>
    <source>
        <strain evidence="2 3">An564</strain>
    </source>
</reference>
<dbReference type="EMBL" id="JACSNR010000004">
    <property type="protein sequence ID" value="MBM6923050.1"/>
    <property type="molecule type" value="Genomic_DNA"/>
</dbReference>
<feature type="transmembrane region" description="Helical" evidence="1">
    <location>
        <begin position="190"/>
        <end position="211"/>
    </location>
</feature>
<comment type="caution">
    <text evidence="2">The sequence shown here is derived from an EMBL/GenBank/DDBJ whole genome shotgun (WGS) entry which is preliminary data.</text>
</comment>
<sequence length="239" mass="24769">MTGTWINMAAIVAGAVLGMLAKKGIPHRVEESLTRIQGLAVGLIGLNGVIASMFTVDADGGISDSGGLLLLVSLVLGCLAGELLRIDDRLSGLGDAVEKRVHIEDFSQGFITASIITCVGAMSIVGALNEGLTGNNEVLLVKSTLDFVTCLVLASSLGIGVAFAAVPTLIYQGAITLCAGFLAPYISDDLLNMICMVGYAIVICIGLNLLMNAKIKTANLLPAMIVPVLNNLLNMLKIL</sequence>
<evidence type="ECO:0000256" key="1">
    <source>
        <dbReference type="SAM" id="Phobius"/>
    </source>
</evidence>
<dbReference type="PANTHER" id="PTHR36111">
    <property type="entry name" value="INNER MEMBRANE PROTEIN-RELATED"/>
    <property type="match status" value="1"/>
</dbReference>
<dbReference type="Proteomes" id="UP000724149">
    <property type="component" value="Unassembled WGS sequence"/>
</dbReference>
<keyword evidence="1" id="KW-1133">Transmembrane helix</keyword>
<dbReference type="InterPro" id="IPR007563">
    <property type="entry name" value="DUF554"/>
</dbReference>
<feature type="transmembrane region" description="Helical" evidence="1">
    <location>
        <begin position="37"/>
        <end position="56"/>
    </location>
</feature>
<keyword evidence="1" id="KW-0472">Membrane</keyword>